<protein>
    <submittedName>
        <fullName evidence="10">Putative ErfK/YbiS/YcfS/YnhG family protein</fullName>
    </submittedName>
</protein>
<feature type="domain" description="L,D-TPase catalytic" evidence="9">
    <location>
        <begin position="180"/>
        <end position="312"/>
    </location>
</feature>
<dbReference type="PROSITE" id="PS52029">
    <property type="entry name" value="LD_TPASE"/>
    <property type="match status" value="1"/>
</dbReference>
<keyword evidence="6 7" id="KW-0961">Cell wall biogenesis/degradation</keyword>
<feature type="active site" description="Proton donor/acceptor" evidence="7">
    <location>
        <position position="272"/>
    </location>
</feature>
<evidence type="ECO:0000256" key="8">
    <source>
        <dbReference type="SAM" id="SignalP"/>
    </source>
</evidence>
<dbReference type="STRING" id="455.Ljam_2312"/>
<evidence type="ECO:0000256" key="2">
    <source>
        <dbReference type="ARBA" id="ARBA00005992"/>
    </source>
</evidence>
<comment type="caution">
    <text evidence="10">The sequence shown here is derived from an EMBL/GenBank/DDBJ whole genome shotgun (WGS) entry which is preliminary data.</text>
</comment>
<dbReference type="InterPro" id="IPR038063">
    <property type="entry name" value="Transpep_catalytic_dom"/>
</dbReference>
<dbReference type="EMBL" id="LNYG01000013">
    <property type="protein sequence ID" value="KTD08117.1"/>
    <property type="molecule type" value="Genomic_DNA"/>
</dbReference>
<evidence type="ECO:0000256" key="5">
    <source>
        <dbReference type="ARBA" id="ARBA00022984"/>
    </source>
</evidence>
<keyword evidence="3" id="KW-0808">Transferase</keyword>
<accession>A0A0W0UJX6</accession>
<evidence type="ECO:0000313" key="11">
    <source>
        <dbReference type="Proteomes" id="UP000054715"/>
    </source>
</evidence>
<sequence>MKRVFLLLLILGLMANVWAETADKPFSENILQLQIYLDQKHFSPGKIDGIQGKFTQQALKYYKDANPNVTDQALKQSLKNISPLFTNYKITTDDKNFIGEVPQTPKEQSKKKKLPYRSYAEFVAERFHVDSDFLAKINPEKDLGKLKPGDMLKVPNIEPFRIEIIKEGKDAEKKAYFSNRSIKINTKERMLKLYEDGQLLAVFPITPGSEHLPAPKGTWKLMSITYLPWFRYDKKMLTKGRRSDNYYQLPPGPNSPVGVVWIALNKKGIGIHGTDKPDTIGRSASHGCIRLSNWDAITLSKMVTPGIKVEID</sequence>
<keyword evidence="5 7" id="KW-0573">Peptidoglycan synthesis</keyword>
<dbReference type="AlphaFoldDB" id="A0A0W0UJX6"/>
<evidence type="ECO:0000256" key="6">
    <source>
        <dbReference type="ARBA" id="ARBA00023316"/>
    </source>
</evidence>
<feature type="signal peptide" evidence="8">
    <location>
        <begin position="1"/>
        <end position="19"/>
    </location>
</feature>
<feature type="chain" id="PRO_5006914102" evidence="8">
    <location>
        <begin position="20"/>
        <end position="312"/>
    </location>
</feature>
<dbReference type="GO" id="GO:0071972">
    <property type="term" value="F:peptidoglycan L,D-transpeptidase activity"/>
    <property type="evidence" value="ECO:0007669"/>
    <property type="project" value="TreeGrafter"/>
</dbReference>
<keyword evidence="4 7" id="KW-0133">Cell shape</keyword>
<feature type="active site" description="Nucleophile" evidence="7">
    <location>
        <position position="288"/>
    </location>
</feature>
<dbReference type="GO" id="GO:0018104">
    <property type="term" value="P:peptidoglycan-protein cross-linking"/>
    <property type="evidence" value="ECO:0007669"/>
    <property type="project" value="TreeGrafter"/>
</dbReference>
<name>A0A0W0UJX6_9GAMM</name>
<dbReference type="GO" id="GO:0071555">
    <property type="term" value="P:cell wall organization"/>
    <property type="evidence" value="ECO:0007669"/>
    <property type="project" value="UniProtKB-UniRule"/>
</dbReference>
<dbReference type="InterPro" id="IPR050979">
    <property type="entry name" value="LD-transpeptidase"/>
</dbReference>
<keyword evidence="8" id="KW-0732">Signal</keyword>
<dbReference type="GO" id="GO:0008360">
    <property type="term" value="P:regulation of cell shape"/>
    <property type="evidence" value="ECO:0007669"/>
    <property type="project" value="UniProtKB-UniRule"/>
</dbReference>
<dbReference type="Pfam" id="PF03734">
    <property type="entry name" value="YkuD"/>
    <property type="match status" value="1"/>
</dbReference>
<dbReference type="InterPro" id="IPR005490">
    <property type="entry name" value="LD_TPept_cat_dom"/>
</dbReference>
<proteinExistence type="inferred from homology"/>
<reference evidence="10 11" key="1">
    <citation type="submission" date="2015-11" db="EMBL/GenBank/DDBJ databases">
        <title>Genomic analysis of 38 Legionella species identifies large and diverse effector repertoires.</title>
        <authorList>
            <person name="Burstein D."/>
            <person name="Amaro F."/>
            <person name="Zusman T."/>
            <person name="Lifshitz Z."/>
            <person name="Cohen O."/>
            <person name="Gilbert J.A."/>
            <person name="Pupko T."/>
            <person name="Shuman H.A."/>
            <person name="Segal G."/>
        </authorList>
    </citation>
    <scope>NUCLEOTIDE SEQUENCE [LARGE SCALE GENOMIC DNA]</scope>
    <source>
        <strain evidence="10 11">JA-26-G1-E2</strain>
    </source>
</reference>
<dbReference type="UniPathway" id="UPA00219"/>
<evidence type="ECO:0000256" key="1">
    <source>
        <dbReference type="ARBA" id="ARBA00004752"/>
    </source>
</evidence>
<dbReference type="PANTHER" id="PTHR30582">
    <property type="entry name" value="L,D-TRANSPEPTIDASE"/>
    <property type="match status" value="1"/>
</dbReference>
<dbReference type="Gene3D" id="2.40.440.10">
    <property type="entry name" value="L,D-transpeptidase catalytic domain-like"/>
    <property type="match status" value="1"/>
</dbReference>
<dbReference type="Proteomes" id="UP000054715">
    <property type="component" value="Unassembled WGS sequence"/>
</dbReference>
<comment type="pathway">
    <text evidence="1 7">Cell wall biogenesis; peptidoglycan biosynthesis.</text>
</comment>
<evidence type="ECO:0000256" key="3">
    <source>
        <dbReference type="ARBA" id="ARBA00022679"/>
    </source>
</evidence>
<evidence type="ECO:0000256" key="7">
    <source>
        <dbReference type="PROSITE-ProRule" id="PRU01373"/>
    </source>
</evidence>
<dbReference type="GO" id="GO:0016740">
    <property type="term" value="F:transferase activity"/>
    <property type="evidence" value="ECO:0007669"/>
    <property type="project" value="UniProtKB-KW"/>
</dbReference>
<dbReference type="SUPFAM" id="SSF141523">
    <property type="entry name" value="L,D-transpeptidase catalytic domain-like"/>
    <property type="match status" value="1"/>
</dbReference>
<dbReference type="OrthoDB" id="9787225at2"/>
<dbReference type="PANTHER" id="PTHR30582:SF30">
    <property type="entry name" value="BLR4375 PROTEIN"/>
    <property type="match status" value="1"/>
</dbReference>
<evidence type="ECO:0000256" key="4">
    <source>
        <dbReference type="ARBA" id="ARBA00022960"/>
    </source>
</evidence>
<dbReference type="RefSeq" id="WP_058450173.1">
    <property type="nucleotide sequence ID" value="NZ_CAAAJF010000017.1"/>
</dbReference>
<gene>
    <name evidence="10" type="ORF">Ljam_2312</name>
</gene>
<organism evidence="10 11">
    <name type="scientific">Legionella jamestowniensis</name>
    <dbReference type="NCBI Taxonomy" id="455"/>
    <lineage>
        <taxon>Bacteria</taxon>
        <taxon>Pseudomonadati</taxon>
        <taxon>Pseudomonadota</taxon>
        <taxon>Gammaproteobacteria</taxon>
        <taxon>Legionellales</taxon>
        <taxon>Legionellaceae</taxon>
        <taxon>Legionella</taxon>
    </lineage>
</organism>
<evidence type="ECO:0000313" key="10">
    <source>
        <dbReference type="EMBL" id="KTD08117.1"/>
    </source>
</evidence>
<evidence type="ECO:0000259" key="9">
    <source>
        <dbReference type="PROSITE" id="PS52029"/>
    </source>
</evidence>
<dbReference type="PATRIC" id="fig|455.5.peg.2433"/>
<dbReference type="CDD" id="cd16913">
    <property type="entry name" value="YkuD_like"/>
    <property type="match status" value="1"/>
</dbReference>
<dbReference type="GO" id="GO:0005576">
    <property type="term" value="C:extracellular region"/>
    <property type="evidence" value="ECO:0007669"/>
    <property type="project" value="TreeGrafter"/>
</dbReference>
<comment type="similarity">
    <text evidence="2">Belongs to the YkuD family.</text>
</comment>